<organism evidence="11 12">
    <name type="scientific">Favolaschia claudopus</name>
    <dbReference type="NCBI Taxonomy" id="2862362"/>
    <lineage>
        <taxon>Eukaryota</taxon>
        <taxon>Fungi</taxon>
        <taxon>Dikarya</taxon>
        <taxon>Basidiomycota</taxon>
        <taxon>Agaricomycotina</taxon>
        <taxon>Agaricomycetes</taxon>
        <taxon>Agaricomycetidae</taxon>
        <taxon>Agaricales</taxon>
        <taxon>Marasmiineae</taxon>
        <taxon>Mycenaceae</taxon>
        <taxon>Favolaschia</taxon>
    </lineage>
</organism>
<evidence type="ECO:0000256" key="3">
    <source>
        <dbReference type="ARBA" id="ARBA00022840"/>
    </source>
</evidence>
<proteinExistence type="inferred from homology"/>
<keyword evidence="4" id="KW-0238">DNA-binding</keyword>
<dbReference type="Proteomes" id="UP001362999">
    <property type="component" value="Unassembled WGS sequence"/>
</dbReference>
<dbReference type="InterPro" id="IPR011545">
    <property type="entry name" value="DEAD/DEAH_box_helicase_dom"/>
</dbReference>
<accession>A0AAW0ALK0</accession>
<evidence type="ECO:0000256" key="6">
    <source>
        <dbReference type="ARBA" id="ARBA00034617"/>
    </source>
</evidence>
<comment type="caution">
    <text evidence="11">The sequence shown here is derived from an EMBL/GenBank/DDBJ whole genome shotgun (WGS) entry which is preliminary data.</text>
</comment>
<name>A0AAW0ALK0_9AGAR</name>
<dbReference type="GO" id="GO:0005694">
    <property type="term" value="C:chromosome"/>
    <property type="evidence" value="ECO:0007669"/>
    <property type="project" value="TreeGrafter"/>
</dbReference>
<evidence type="ECO:0000259" key="9">
    <source>
        <dbReference type="PROSITE" id="PS51192"/>
    </source>
</evidence>
<feature type="region of interest" description="Disordered" evidence="8">
    <location>
        <begin position="556"/>
        <end position="635"/>
    </location>
</feature>
<dbReference type="GO" id="GO:0009378">
    <property type="term" value="F:four-way junction helicase activity"/>
    <property type="evidence" value="ECO:0007669"/>
    <property type="project" value="TreeGrafter"/>
</dbReference>
<evidence type="ECO:0000256" key="1">
    <source>
        <dbReference type="ARBA" id="ARBA00005446"/>
    </source>
</evidence>
<comment type="catalytic activity">
    <reaction evidence="6">
        <text>Couples ATP hydrolysis with the unwinding of duplex DNA by translocating in the 3'-5' direction.</text>
        <dbReference type="EC" id="5.6.2.4"/>
    </reaction>
</comment>
<evidence type="ECO:0000256" key="7">
    <source>
        <dbReference type="ARBA" id="ARBA00034808"/>
    </source>
</evidence>
<keyword evidence="3" id="KW-0067">ATP-binding</keyword>
<keyword evidence="11" id="KW-0347">Helicase</keyword>
<evidence type="ECO:0000256" key="4">
    <source>
        <dbReference type="ARBA" id="ARBA00023125"/>
    </source>
</evidence>
<dbReference type="GO" id="GO:0005524">
    <property type="term" value="F:ATP binding"/>
    <property type="evidence" value="ECO:0007669"/>
    <property type="project" value="UniProtKB-KW"/>
</dbReference>
<gene>
    <name evidence="11" type="ORF">R3P38DRAFT_3322508</name>
</gene>
<dbReference type="GO" id="GO:0043138">
    <property type="term" value="F:3'-5' DNA helicase activity"/>
    <property type="evidence" value="ECO:0007669"/>
    <property type="project" value="UniProtKB-EC"/>
</dbReference>
<evidence type="ECO:0000256" key="2">
    <source>
        <dbReference type="ARBA" id="ARBA00022741"/>
    </source>
</evidence>
<feature type="domain" description="Helicase ATP-binding" evidence="9">
    <location>
        <begin position="1"/>
        <end position="181"/>
    </location>
</feature>
<evidence type="ECO:0000313" key="11">
    <source>
        <dbReference type="EMBL" id="KAK7013470.1"/>
    </source>
</evidence>
<dbReference type="EMBL" id="JAWWNJ010000059">
    <property type="protein sequence ID" value="KAK7013470.1"/>
    <property type="molecule type" value="Genomic_DNA"/>
</dbReference>
<comment type="similarity">
    <text evidence="1">Belongs to the helicase family. RecQ subfamily.</text>
</comment>
<dbReference type="GO" id="GO:0005737">
    <property type="term" value="C:cytoplasm"/>
    <property type="evidence" value="ECO:0007669"/>
    <property type="project" value="TreeGrafter"/>
</dbReference>
<dbReference type="SMART" id="SM00487">
    <property type="entry name" value="DEXDc"/>
    <property type="match status" value="1"/>
</dbReference>
<keyword evidence="11" id="KW-0378">Hydrolase</keyword>
<evidence type="ECO:0000256" key="8">
    <source>
        <dbReference type="SAM" id="MobiDB-lite"/>
    </source>
</evidence>
<protein>
    <recommendedName>
        <fullName evidence="7">DNA 3'-5' helicase</fullName>
        <ecNumber evidence="7">5.6.2.4</ecNumber>
    </recommendedName>
</protein>
<dbReference type="PROSITE" id="PS51194">
    <property type="entry name" value="HELICASE_CTER"/>
    <property type="match status" value="1"/>
</dbReference>
<reference evidence="11 12" key="1">
    <citation type="journal article" date="2024" name="J Genomics">
        <title>Draft genome sequencing and assembly of Favolaschia claudopus CIRM-BRFM 2984 isolated from oak limbs.</title>
        <authorList>
            <person name="Navarro D."/>
            <person name="Drula E."/>
            <person name="Chaduli D."/>
            <person name="Cazenave R."/>
            <person name="Ahrendt S."/>
            <person name="Wang J."/>
            <person name="Lipzen A."/>
            <person name="Daum C."/>
            <person name="Barry K."/>
            <person name="Grigoriev I.V."/>
            <person name="Favel A."/>
            <person name="Rosso M.N."/>
            <person name="Martin F."/>
        </authorList>
    </citation>
    <scope>NUCLEOTIDE SEQUENCE [LARGE SCALE GENOMIC DNA]</scope>
    <source>
        <strain evidence="11 12">CIRM-BRFM 2984</strain>
    </source>
</reference>
<dbReference type="SUPFAM" id="SSF52540">
    <property type="entry name" value="P-loop containing nucleoside triphosphate hydrolases"/>
    <property type="match status" value="1"/>
</dbReference>
<dbReference type="PROSITE" id="PS51192">
    <property type="entry name" value="HELICASE_ATP_BIND_1"/>
    <property type="match status" value="1"/>
</dbReference>
<dbReference type="AlphaFoldDB" id="A0AAW0ALK0"/>
<dbReference type="GO" id="GO:0006310">
    <property type="term" value="P:DNA recombination"/>
    <property type="evidence" value="ECO:0007669"/>
    <property type="project" value="TreeGrafter"/>
</dbReference>
<evidence type="ECO:0000256" key="5">
    <source>
        <dbReference type="ARBA" id="ARBA00023235"/>
    </source>
</evidence>
<dbReference type="GO" id="GO:0003677">
    <property type="term" value="F:DNA binding"/>
    <property type="evidence" value="ECO:0007669"/>
    <property type="project" value="UniProtKB-KW"/>
</dbReference>
<feature type="compositionally biased region" description="Basic residues" evidence="8">
    <location>
        <begin position="335"/>
        <end position="349"/>
    </location>
</feature>
<dbReference type="Pfam" id="PF00271">
    <property type="entry name" value="Helicase_C"/>
    <property type="match status" value="1"/>
</dbReference>
<dbReference type="EC" id="5.6.2.4" evidence="7"/>
<dbReference type="InterPro" id="IPR014001">
    <property type="entry name" value="Helicase_ATP-bd"/>
</dbReference>
<dbReference type="SMART" id="SM00490">
    <property type="entry name" value="HELICc"/>
    <property type="match status" value="1"/>
</dbReference>
<feature type="region of interest" description="Disordered" evidence="8">
    <location>
        <begin position="335"/>
        <end position="359"/>
    </location>
</feature>
<dbReference type="InterPro" id="IPR027417">
    <property type="entry name" value="P-loop_NTPase"/>
</dbReference>
<dbReference type="InterPro" id="IPR001650">
    <property type="entry name" value="Helicase_C-like"/>
</dbReference>
<dbReference type="Pfam" id="PF00270">
    <property type="entry name" value="DEAD"/>
    <property type="match status" value="1"/>
</dbReference>
<keyword evidence="12" id="KW-1185">Reference proteome</keyword>
<evidence type="ECO:0000313" key="12">
    <source>
        <dbReference type="Proteomes" id="UP001362999"/>
    </source>
</evidence>
<sequence>MEGQILGEEILLHAATGAGKTGIAAGPHLLPSSRGKVTLMVSPLLSLHDEQVLTFRNEFGLKATAINSSNGGCTKEVLQILQKVVSGEWQIVMLSPEMLLSRQFVDGVLRKSDFGSRCLSVFIDEAHCISHWGASFRKKYASIGLIRAFLPRCVSIIAVTATLTPRVRDDLVSKLHFNRHTYMYRTIGNDRPNVSMVIRSMEHAANSYRDIDFVVPEDNQVPADIKLSFVYTDDIKDGGQLVDHLNARVHPRYRDRGLVRPYNAGMSREYRAHVMSLFRAGVIRVLVCTDAAGMGCDLPDIALVVQWKIPQTLSAWIQNVQAELHAAQVCRDWRRGRGGRGRGRGRGGRGGRGGDKQGRDYAILHGQKRGSFKGSDDAVPPRDEHTIADNMPREGIYMLIQATICRRVILGPILQNPIHSGRLLFSVYIAANRTILEVPPAQCCDICNPKLFDQVRPSRPVRASRQKGIRKGPPVDSVRDALFLWRRNILKSRYPARYFAANAILDDATCELLASVGPIDAIETLQQLLGSSWSRWGELGQELFVYMKGLDIPALPPPPSRQKKPASVLHSIPGSAASSTLPPPLPTTPRSPTVTNPRKRPSTSRDLSVGEGPPAATRVRLNHASPTPHAPHRLTHAGTSVPVAHTPIIPRPRPTPLFNGNGVHAALAAHQPPSFLTPSRPRPTVSPIPQTATVPSLSHQNFHPFPLPTTPLPSSAYNTPTNHMHTPVNLTQNYPTPPQYHSSPYHHTVHSPSPFYNPYTPYTPIPMPPNMPGAHLHNPYTRFYPTPPATMPPSMRASYSSQSFEHSHNLPNLEDPPPR</sequence>
<feature type="region of interest" description="Disordered" evidence="8">
    <location>
        <begin position="785"/>
        <end position="819"/>
    </location>
</feature>
<keyword evidence="5" id="KW-0413">Isomerase</keyword>
<dbReference type="Gene3D" id="3.40.50.300">
    <property type="entry name" value="P-loop containing nucleotide triphosphate hydrolases"/>
    <property type="match status" value="2"/>
</dbReference>
<keyword evidence="2" id="KW-0547">Nucleotide-binding</keyword>
<dbReference type="PANTHER" id="PTHR13710:SF105">
    <property type="entry name" value="ATP-DEPENDENT DNA HELICASE Q1"/>
    <property type="match status" value="1"/>
</dbReference>
<evidence type="ECO:0000259" key="10">
    <source>
        <dbReference type="PROSITE" id="PS51194"/>
    </source>
</evidence>
<feature type="domain" description="Helicase C-terminal" evidence="10">
    <location>
        <begin position="207"/>
        <end position="387"/>
    </location>
</feature>
<dbReference type="PANTHER" id="PTHR13710">
    <property type="entry name" value="DNA HELICASE RECQ FAMILY MEMBER"/>
    <property type="match status" value="1"/>
</dbReference>
<dbReference type="GO" id="GO:0006281">
    <property type="term" value="P:DNA repair"/>
    <property type="evidence" value="ECO:0007669"/>
    <property type="project" value="TreeGrafter"/>
</dbReference>